<evidence type="ECO:0000313" key="2">
    <source>
        <dbReference type="Proteomes" id="UP000566711"/>
    </source>
</evidence>
<dbReference type="AlphaFoldDB" id="A0A7W2EMW4"/>
<dbReference type="Proteomes" id="UP000566711">
    <property type="component" value="Unassembled WGS sequence"/>
</dbReference>
<name>A0A7W2EMW4_9BURK</name>
<sequence>MNPLTESARQEGILRVPLNAILEQHRATILERLASTSGDLAGALKSDEAVRSVASYCYEFLPWPVRMAVKKPAFVEFALAHRELILEKLAACR</sequence>
<gene>
    <name evidence="1" type="ORF">H3H36_26335</name>
</gene>
<protein>
    <submittedName>
        <fullName evidence="1">Uncharacterized protein</fullName>
    </submittedName>
</protein>
<comment type="caution">
    <text evidence="1">The sequence shown here is derived from an EMBL/GenBank/DDBJ whole genome shotgun (WGS) entry which is preliminary data.</text>
</comment>
<organism evidence="1 2">
    <name type="scientific">Rugamonas fusca</name>
    <dbReference type="NCBI Taxonomy" id="2758568"/>
    <lineage>
        <taxon>Bacteria</taxon>
        <taxon>Pseudomonadati</taxon>
        <taxon>Pseudomonadota</taxon>
        <taxon>Betaproteobacteria</taxon>
        <taxon>Burkholderiales</taxon>
        <taxon>Oxalobacteraceae</taxon>
        <taxon>Telluria group</taxon>
        <taxon>Rugamonas</taxon>
    </lineage>
</organism>
<proteinExistence type="predicted"/>
<evidence type="ECO:0000313" key="1">
    <source>
        <dbReference type="EMBL" id="MBA5608857.1"/>
    </source>
</evidence>
<dbReference type="EMBL" id="JACEZS010000064">
    <property type="protein sequence ID" value="MBA5608857.1"/>
    <property type="molecule type" value="Genomic_DNA"/>
</dbReference>
<accession>A0A7W2EMW4</accession>
<reference evidence="1 2" key="1">
    <citation type="submission" date="2020-07" db="EMBL/GenBank/DDBJ databases">
        <title>Novel species isolated from subtropical streams in China.</title>
        <authorList>
            <person name="Lu H."/>
        </authorList>
    </citation>
    <scope>NUCLEOTIDE SEQUENCE [LARGE SCALE GENOMIC DNA]</scope>
    <source>
        <strain evidence="1 2">FT3S</strain>
    </source>
</reference>
<keyword evidence="2" id="KW-1185">Reference proteome</keyword>